<dbReference type="InterPro" id="IPR011009">
    <property type="entry name" value="Kinase-like_dom_sf"/>
</dbReference>
<reference evidence="2" key="1">
    <citation type="submission" date="2020-02" db="EMBL/GenBank/DDBJ databases">
        <authorList>
            <person name="Meier V. D."/>
        </authorList>
    </citation>
    <scope>NUCLEOTIDE SEQUENCE</scope>
    <source>
        <strain evidence="2">AVDCRST_MAG33</strain>
    </source>
</reference>
<dbReference type="InterPro" id="IPR002575">
    <property type="entry name" value="Aminoglycoside_PTrfase"/>
</dbReference>
<protein>
    <recommendedName>
        <fullName evidence="1">Aminoglycoside phosphotransferase domain-containing protein</fullName>
    </recommendedName>
</protein>
<evidence type="ECO:0000259" key="1">
    <source>
        <dbReference type="Pfam" id="PF01636"/>
    </source>
</evidence>
<dbReference type="AlphaFoldDB" id="A0A6J4VJN6"/>
<dbReference type="Gene3D" id="3.90.1200.10">
    <property type="match status" value="1"/>
</dbReference>
<name>A0A6J4VJN6_9BACT</name>
<proteinExistence type="predicted"/>
<gene>
    <name evidence="2" type="ORF">AVDCRST_MAG33-3019</name>
</gene>
<dbReference type="SUPFAM" id="SSF56112">
    <property type="entry name" value="Protein kinase-like (PK-like)"/>
    <property type="match status" value="1"/>
</dbReference>
<organism evidence="2">
    <name type="scientific">uncultured Thermomicrobiales bacterium</name>
    <dbReference type="NCBI Taxonomy" id="1645740"/>
    <lineage>
        <taxon>Bacteria</taxon>
        <taxon>Pseudomonadati</taxon>
        <taxon>Thermomicrobiota</taxon>
        <taxon>Thermomicrobia</taxon>
        <taxon>Thermomicrobiales</taxon>
        <taxon>environmental samples</taxon>
    </lineage>
</organism>
<dbReference type="Pfam" id="PF01636">
    <property type="entry name" value="APH"/>
    <property type="match status" value="1"/>
</dbReference>
<accession>A0A6J4VJN6</accession>
<evidence type="ECO:0000313" key="2">
    <source>
        <dbReference type="EMBL" id="CAA9575594.1"/>
    </source>
</evidence>
<feature type="domain" description="Aminoglycoside phosphotransferase" evidence="1">
    <location>
        <begin position="46"/>
        <end position="267"/>
    </location>
</feature>
<dbReference type="Gene3D" id="3.30.200.20">
    <property type="entry name" value="Phosphorylase Kinase, domain 1"/>
    <property type="match status" value="1"/>
</dbReference>
<sequence length="354" mass="38787">MDAISTTLTAIPIGPRAAISPALLDDVRDAWGLGTIADLAGLGDVGGTYNLNVRLQTDRGDVVMRVYRPWVRPERLAAIQALRESLWQGGTPVITPLIRPDGTTMLSWGDRLIEVEPWVSSDGGADSWERYQAAAPQLGTLHVALRQVTLPIPFVRAPVSNVLSEATFVDWLARTQAAVDAAPPDLLRFAALHAIAEAGRLRQRIAALPRPAPIVHLTHGDFAHDNVRYFGPVPVAVLDFDFADHRDRLTDVAYLAYWMFEHLQWDVPAAARDWGQVSQLLRGFDSTADCPLTPDEIRVLPLLMATIPLNWVAEAWLMNDPVAAIGLVTPQLATSAWLLANQADLAAMWSSDRL</sequence>
<dbReference type="EMBL" id="CADCWK010000376">
    <property type="protein sequence ID" value="CAA9575594.1"/>
    <property type="molecule type" value="Genomic_DNA"/>
</dbReference>